<sequence>MLRIALAKGRLQEEFLKLIYGDSKERRENRSLFLKDEVRNWEIILPKATDVAKYLQMGMADVGIVGKDVLEEEGTYFKSPAQFSFGTCQMVIAGPKFEQKKITDGIRVATKYPKVAQRIFKEKGIHARIIYLQGSVELAVATQVADVIVDIVETGKTLKENGLTIYEKLFDVNAKLALGNNISDEKREAVERLIDEINIKINKN</sequence>
<reference evidence="12 13" key="1">
    <citation type="submission" date="2021-03" db="EMBL/GenBank/DDBJ databases">
        <title>Genomic Encyclopedia of Type Strains, Phase IV (KMG-IV): sequencing the most valuable type-strain genomes for metagenomic binning, comparative biology and taxonomic classification.</title>
        <authorList>
            <person name="Goeker M."/>
        </authorList>
    </citation>
    <scope>NUCLEOTIDE SEQUENCE [LARGE SCALE GENOMIC DNA]</scope>
    <source>
        <strain evidence="12 13">DSM 27512</strain>
    </source>
</reference>
<name>A0ABS4KHM4_9FIRM</name>
<evidence type="ECO:0000256" key="6">
    <source>
        <dbReference type="ARBA" id="ARBA00022676"/>
    </source>
</evidence>
<keyword evidence="7 12" id="KW-0808">Transferase</keyword>
<evidence type="ECO:0000256" key="8">
    <source>
        <dbReference type="ARBA" id="ARBA00023102"/>
    </source>
</evidence>
<proteinExistence type="predicted"/>
<dbReference type="InterPro" id="IPR013820">
    <property type="entry name" value="ATP_PRibTrfase_cat"/>
</dbReference>
<evidence type="ECO:0000256" key="9">
    <source>
        <dbReference type="ARBA" id="ARBA00024861"/>
    </source>
</evidence>
<evidence type="ECO:0000256" key="2">
    <source>
        <dbReference type="ARBA" id="ARBA00004667"/>
    </source>
</evidence>
<evidence type="ECO:0000256" key="5">
    <source>
        <dbReference type="ARBA" id="ARBA00022605"/>
    </source>
</evidence>
<dbReference type="RefSeq" id="WP_209659311.1">
    <property type="nucleotide sequence ID" value="NZ_JAGGLI010000005.1"/>
</dbReference>
<gene>
    <name evidence="12" type="ORF">J2Z35_000657</name>
</gene>
<feature type="domain" description="ATP phosphoribosyltransferase catalytic" evidence="11">
    <location>
        <begin position="47"/>
        <end position="197"/>
    </location>
</feature>
<dbReference type="Gene3D" id="3.40.190.10">
    <property type="entry name" value="Periplasmic binding protein-like II"/>
    <property type="match status" value="2"/>
</dbReference>
<comment type="function">
    <text evidence="9">Catalyzes the condensation of ATP and 5-phosphoribose 1-diphosphate to form N'-(5'-phosphoribosyl)-ATP (PR-ATP). Has a crucial role in the pathway because the rate of histidine biosynthesis seems to be controlled primarily by regulation of HisG enzymatic activity.</text>
</comment>
<dbReference type="Pfam" id="PF01634">
    <property type="entry name" value="HisG"/>
    <property type="match status" value="1"/>
</dbReference>
<comment type="caution">
    <text evidence="12">The sequence shown here is derived from an EMBL/GenBank/DDBJ whole genome shotgun (WGS) entry which is preliminary data.</text>
</comment>
<keyword evidence="5" id="KW-0028">Amino-acid biosynthesis</keyword>
<dbReference type="EMBL" id="JAGGLI010000005">
    <property type="protein sequence ID" value="MBP2026865.1"/>
    <property type="molecule type" value="Genomic_DNA"/>
</dbReference>
<protein>
    <recommendedName>
        <fullName evidence="4 10">ATP phosphoribosyltransferase</fullName>
        <ecNumber evidence="3 10">2.4.2.17</ecNumber>
    </recommendedName>
</protein>
<evidence type="ECO:0000256" key="7">
    <source>
        <dbReference type="ARBA" id="ARBA00022679"/>
    </source>
</evidence>
<keyword evidence="8" id="KW-0368">Histidine biosynthesis</keyword>
<dbReference type="NCBIfam" id="TIGR00070">
    <property type="entry name" value="hisG"/>
    <property type="match status" value="1"/>
</dbReference>
<evidence type="ECO:0000256" key="10">
    <source>
        <dbReference type="NCBIfam" id="TIGR00070"/>
    </source>
</evidence>
<evidence type="ECO:0000256" key="4">
    <source>
        <dbReference type="ARBA" id="ARBA00020998"/>
    </source>
</evidence>
<dbReference type="EC" id="2.4.2.17" evidence="3 10"/>
<dbReference type="Proteomes" id="UP001314903">
    <property type="component" value="Unassembled WGS sequence"/>
</dbReference>
<accession>A0ABS4KHM4</accession>
<dbReference type="GO" id="GO:0003879">
    <property type="term" value="F:ATP phosphoribosyltransferase activity"/>
    <property type="evidence" value="ECO:0007669"/>
    <property type="project" value="UniProtKB-EC"/>
</dbReference>
<keyword evidence="13" id="KW-1185">Reference proteome</keyword>
<evidence type="ECO:0000256" key="3">
    <source>
        <dbReference type="ARBA" id="ARBA00011946"/>
    </source>
</evidence>
<dbReference type="InterPro" id="IPR001348">
    <property type="entry name" value="ATP_PRibTrfase_HisG"/>
</dbReference>
<organism evidence="12 13">
    <name type="scientific">Acetoanaerobium pronyense</name>
    <dbReference type="NCBI Taxonomy" id="1482736"/>
    <lineage>
        <taxon>Bacteria</taxon>
        <taxon>Bacillati</taxon>
        <taxon>Bacillota</taxon>
        <taxon>Clostridia</taxon>
        <taxon>Peptostreptococcales</taxon>
        <taxon>Filifactoraceae</taxon>
        <taxon>Acetoanaerobium</taxon>
    </lineage>
</organism>
<comment type="catalytic activity">
    <reaction evidence="1">
        <text>1-(5-phospho-beta-D-ribosyl)-ATP + diphosphate = 5-phospho-alpha-D-ribose 1-diphosphate + ATP</text>
        <dbReference type="Rhea" id="RHEA:18473"/>
        <dbReference type="ChEBI" id="CHEBI:30616"/>
        <dbReference type="ChEBI" id="CHEBI:33019"/>
        <dbReference type="ChEBI" id="CHEBI:58017"/>
        <dbReference type="ChEBI" id="CHEBI:73183"/>
        <dbReference type="EC" id="2.4.2.17"/>
    </reaction>
</comment>
<evidence type="ECO:0000256" key="1">
    <source>
        <dbReference type="ARBA" id="ARBA00000915"/>
    </source>
</evidence>
<dbReference type="SUPFAM" id="SSF53850">
    <property type="entry name" value="Periplasmic binding protein-like II"/>
    <property type="match status" value="1"/>
</dbReference>
<evidence type="ECO:0000313" key="12">
    <source>
        <dbReference type="EMBL" id="MBP2026865.1"/>
    </source>
</evidence>
<keyword evidence="6 12" id="KW-0328">Glycosyltransferase</keyword>
<dbReference type="PANTHER" id="PTHR21403">
    <property type="entry name" value="ATP PHOSPHORIBOSYLTRANSFERASE ATP-PRTASE"/>
    <property type="match status" value="1"/>
</dbReference>
<evidence type="ECO:0000313" key="13">
    <source>
        <dbReference type="Proteomes" id="UP001314903"/>
    </source>
</evidence>
<dbReference type="PANTHER" id="PTHR21403:SF8">
    <property type="entry name" value="ATP PHOSPHORIBOSYLTRANSFERASE"/>
    <property type="match status" value="1"/>
</dbReference>
<evidence type="ECO:0000259" key="11">
    <source>
        <dbReference type="Pfam" id="PF01634"/>
    </source>
</evidence>
<comment type="pathway">
    <text evidence="2">Amino-acid biosynthesis; L-histidine biosynthesis; L-histidine from 5-phospho-alpha-D-ribose 1-diphosphate: step 1/9.</text>
</comment>